<evidence type="ECO:0000256" key="2">
    <source>
        <dbReference type="ARBA" id="ARBA00022692"/>
    </source>
</evidence>
<gene>
    <name evidence="7" type="ORF">TRIATDRAFT_174701</name>
</gene>
<keyword evidence="3 5" id="KW-1133">Transmembrane helix</keyword>
<feature type="non-terminal residue" evidence="7">
    <location>
        <position position="1"/>
    </location>
</feature>
<dbReference type="EMBL" id="ABDG02000025">
    <property type="protein sequence ID" value="EHK44466.1"/>
    <property type="molecule type" value="Genomic_DNA"/>
</dbReference>
<accession>G9NYF4</accession>
<dbReference type="GO" id="GO:0015244">
    <property type="term" value="F:fluconazole transmembrane transporter activity"/>
    <property type="evidence" value="ECO:0007669"/>
    <property type="project" value="TreeGrafter"/>
</dbReference>
<protein>
    <recommendedName>
        <fullName evidence="6">Major facilitator superfamily (MFS) profile domain-containing protein</fullName>
    </recommendedName>
</protein>
<comment type="caution">
    <text evidence="7">The sequence shown here is derived from an EMBL/GenBank/DDBJ whole genome shotgun (WGS) entry which is preliminary data.</text>
</comment>
<evidence type="ECO:0000256" key="3">
    <source>
        <dbReference type="ARBA" id="ARBA00022989"/>
    </source>
</evidence>
<dbReference type="Proteomes" id="UP000005426">
    <property type="component" value="Unassembled WGS sequence"/>
</dbReference>
<dbReference type="OMA" id="ASSMYML"/>
<feature type="non-terminal residue" evidence="7">
    <location>
        <position position="98"/>
    </location>
</feature>
<dbReference type="SUPFAM" id="SSF103473">
    <property type="entry name" value="MFS general substrate transporter"/>
    <property type="match status" value="1"/>
</dbReference>
<proteinExistence type="predicted"/>
<keyword evidence="2 5" id="KW-0812">Transmembrane</keyword>
<dbReference type="PANTHER" id="PTHR23502">
    <property type="entry name" value="MAJOR FACILITATOR SUPERFAMILY"/>
    <property type="match status" value="1"/>
</dbReference>
<keyword evidence="4 5" id="KW-0472">Membrane</keyword>
<organism evidence="7 8">
    <name type="scientific">Hypocrea atroviridis (strain ATCC 20476 / IMI 206040)</name>
    <name type="common">Trichoderma atroviride</name>
    <dbReference type="NCBI Taxonomy" id="452589"/>
    <lineage>
        <taxon>Eukaryota</taxon>
        <taxon>Fungi</taxon>
        <taxon>Dikarya</taxon>
        <taxon>Ascomycota</taxon>
        <taxon>Pezizomycotina</taxon>
        <taxon>Sordariomycetes</taxon>
        <taxon>Hypocreomycetidae</taxon>
        <taxon>Hypocreales</taxon>
        <taxon>Hypocreaceae</taxon>
        <taxon>Trichoderma</taxon>
    </lineage>
</organism>
<name>G9NYF4_HYPAI</name>
<dbReference type="PROSITE" id="PS50850">
    <property type="entry name" value="MFS"/>
    <property type="match status" value="1"/>
</dbReference>
<dbReference type="STRING" id="452589.G9NYF4"/>
<evidence type="ECO:0000313" key="7">
    <source>
        <dbReference type="EMBL" id="EHK44466.1"/>
    </source>
</evidence>
<evidence type="ECO:0000259" key="6">
    <source>
        <dbReference type="PROSITE" id="PS50850"/>
    </source>
</evidence>
<dbReference type="PANTHER" id="PTHR23502:SF23">
    <property type="entry name" value="FLUCONAZOLE RESISTANCE PROTEIN 1"/>
    <property type="match status" value="1"/>
</dbReference>
<keyword evidence="8" id="KW-1185">Reference proteome</keyword>
<sequence length="98" mass="10593">STCYLASSMYMLGEQGVSEKFKVGPTPTVLGLAMYVLGYGIGPLLFAPWSEIPAVGRKWVYVSTFFVFVILSIPTALVKNYAGLLVLQYVTGFLGSPC</sequence>
<feature type="domain" description="Major facilitator superfamily (MFS) profile" evidence="6">
    <location>
        <begin position="1"/>
        <end position="98"/>
    </location>
</feature>
<dbReference type="InterPro" id="IPR036259">
    <property type="entry name" value="MFS_trans_sf"/>
</dbReference>
<dbReference type="eggNOG" id="KOG0255">
    <property type="taxonomic scope" value="Eukaryota"/>
</dbReference>
<feature type="transmembrane region" description="Helical" evidence="5">
    <location>
        <begin position="59"/>
        <end position="78"/>
    </location>
</feature>
<evidence type="ECO:0000313" key="8">
    <source>
        <dbReference type="Proteomes" id="UP000005426"/>
    </source>
</evidence>
<dbReference type="OrthoDB" id="3357846at2759"/>
<evidence type="ECO:0000256" key="5">
    <source>
        <dbReference type="SAM" id="Phobius"/>
    </source>
</evidence>
<dbReference type="AlphaFoldDB" id="G9NYF4"/>
<dbReference type="GO" id="GO:1990961">
    <property type="term" value="P:xenobiotic detoxification by transmembrane export across the plasma membrane"/>
    <property type="evidence" value="ECO:0007669"/>
    <property type="project" value="TreeGrafter"/>
</dbReference>
<reference evidence="7 8" key="1">
    <citation type="journal article" date="2011" name="Genome Biol.">
        <title>Comparative genome sequence analysis underscores mycoparasitism as the ancestral life style of Trichoderma.</title>
        <authorList>
            <person name="Kubicek C.P."/>
            <person name="Herrera-Estrella A."/>
            <person name="Seidl-Seiboth V."/>
            <person name="Martinez D.A."/>
            <person name="Druzhinina I.S."/>
            <person name="Thon M."/>
            <person name="Zeilinger S."/>
            <person name="Casas-Flores S."/>
            <person name="Horwitz B.A."/>
            <person name="Mukherjee P.K."/>
            <person name="Mukherjee M."/>
            <person name="Kredics L."/>
            <person name="Alcaraz L.D."/>
            <person name="Aerts A."/>
            <person name="Antal Z."/>
            <person name="Atanasova L."/>
            <person name="Cervantes-Badillo M.G."/>
            <person name="Challacombe J."/>
            <person name="Chertkov O."/>
            <person name="McCluskey K."/>
            <person name="Coulpier F."/>
            <person name="Deshpande N."/>
            <person name="von Doehren H."/>
            <person name="Ebbole D.J."/>
            <person name="Esquivel-Naranjo E.U."/>
            <person name="Fekete E."/>
            <person name="Flipphi M."/>
            <person name="Glaser F."/>
            <person name="Gomez-Rodriguez E.Y."/>
            <person name="Gruber S."/>
            <person name="Han C."/>
            <person name="Henrissat B."/>
            <person name="Hermosa R."/>
            <person name="Hernandez-Onate M."/>
            <person name="Karaffa L."/>
            <person name="Kosti I."/>
            <person name="Le Crom S."/>
            <person name="Lindquist E."/>
            <person name="Lucas S."/>
            <person name="Luebeck M."/>
            <person name="Luebeck P.S."/>
            <person name="Margeot A."/>
            <person name="Metz B."/>
            <person name="Misra M."/>
            <person name="Nevalainen H."/>
            <person name="Omann M."/>
            <person name="Packer N."/>
            <person name="Perrone G."/>
            <person name="Uresti-Rivera E.E."/>
            <person name="Salamov A."/>
            <person name="Schmoll M."/>
            <person name="Seiboth B."/>
            <person name="Shapiro H."/>
            <person name="Sukno S."/>
            <person name="Tamayo-Ramos J.A."/>
            <person name="Tisch D."/>
            <person name="Wiest A."/>
            <person name="Wilkinson H.H."/>
            <person name="Zhang M."/>
            <person name="Coutinho P.M."/>
            <person name="Kenerley C.M."/>
            <person name="Monte E."/>
            <person name="Baker S.E."/>
            <person name="Grigoriev I.V."/>
        </authorList>
    </citation>
    <scope>NUCLEOTIDE SEQUENCE [LARGE SCALE GENOMIC DNA]</scope>
    <source>
        <strain evidence="8">ATCC 20476 / IMI 206040</strain>
    </source>
</reference>
<evidence type="ECO:0000256" key="4">
    <source>
        <dbReference type="ARBA" id="ARBA00023136"/>
    </source>
</evidence>
<comment type="subcellular location">
    <subcellularLocation>
        <location evidence="1">Membrane</location>
        <topology evidence="1">Multi-pass membrane protein</topology>
    </subcellularLocation>
</comment>
<dbReference type="HOGENOM" id="CLU_2339143_0_0_1"/>
<dbReference type="Gene3D" id="1.20.1720.10">
    <property type="entry name" value="Multidrug resistance protein D"/>
    <property type="match status" value="1"/>
</dbReference>
<dbReference type="InterPro" id="IPR020846">
    <property type="entry name" value="MFS_dom"/>
</dbReference>
<evidence type="ECO:0000256" key="1">
    <source>
        <dbReference type="ARBA" id="ARBA00004141"/>
    </source>
</evidence>
<dbReference type="GO" id="GO:0005886">
    <property type="term" value="C:plasma membrane"/>
    <property type="evidence" value="ECO:0007669"/>
    <property type="project" value="TreeGrafter"/>
</dbReference>
<feature type="transmembrane region" description="Helical" evidence="5">
    <location>
        <begin position="28"/>
        <end position="47"/>
    </location>
</feature>